<accession>A0A7K0DZ01</accession>
<dbReference type="AlphaFoldDB" id="A0A7K0DZ01"/>
<comment type="caution">
    <text evidence="9">The sequence shown here is derived from an EMBL/GenBank/DDBJ whole genome shotgun (WGS) entry which is preliminary data.</text>
</comment>
<evidence type="ECO:0000256" key="6">
    <source>
        <dbReference type="ARBA" id="ARBA00023163"/>
    </source>
</evidence>
<dbReference type="PANTHER" id="PTHR30173">
    <property type="entry name" value="SIGMA 19 FACTOR"/>
    <property type="match status" value="1"/>
</dbReference>
<keyword evidence="3" id="KW-0805">Transcription regulation</keyword>
<keyword evidence="6" id="KW-0804">Transcription</keyword>
<dbReference type="InterPro" id="IPR013325">
    <property type="entry name" value="RNA_pol_sigma_r2"/>
</dbReference>
<dbReference type="InterPro" id="IPR014284">
    <property type="entry name" value="RNA_pol_sigma-70_dom"/>
</dbReference>
<evidence type="ECO:0000259" key="8">
    <source>
        <dbReference type="Pfam" id="PF08281"/>
    </source>
</evidence>
<dbReference type="InterPro" id="IPR013324">
    <property type="entry name" value="RNA_pol_sigma_r3/r4-like"/>
</dbReference>
<dbReference type="NCBIfam" id="NF007213">
    <property type="entry name" value="PRK09635.1"/>
    <property type="match status" value="1"/>
</dbReference>
<evidence type="ECO:0000256" key="2">
    <source>
        <dbReference type="ARBA" id="ARBA00011344"/>
    </source>
</evidence>
<feature type="domain" description="RNA polymerase sigma-70 region 2" evidence="7">
    <location>
        <begin position="38"/>
        <end position="99"/>
    </location>
</feature>
<evidence type="ECO:0000256" key="3">
    <source>
        <dbReference type="ARBA" id="ARBA00023015"/>
    </source>
</evidence>
<evidence type="ECO:0000256" key="1">
    <source>
        <dbReference type="ARBA" id="ARBA00010641"/>
    </source>
</evidence>
<gene>
    <name evidence="9" type="primary">sigI_2</name>
    <name evidence="9" type="ORF">NRB56_56820</name>
</gene>
<keyword evidence="4" id="KW-0731">Sigma factor</keyword>
<evidence type="ECO:0000256" key="4">
    <source>
        <dbReference type="ARBA" id="ARBA00023082"/>
    </source>
</evidence>
<dbReference type="InterPro" id="IPR007627">
    <property type="entry name" value="RNA_pol_sigma70_r2"/>
</dbReference>
<keyword evidence="5" id="KW-0238">DNA-binding</keyword>
<organism evidence="9 10">
    <name type="scientific">Nocardia aurantia</name>
    <dbReference type="NCBI Taxonomy" id="2585199"/>
    <lineage>
        <taxon>Bacteria</taxon>
        <taxon>Bacillati</taxon>
        <taxon>Actinomycetota</taxon>
        <taxon>Actinomycetes</taxon>
        <taxon>Mycobacteriales</taxon>
        <taxon>Nocardiaceae</taxon>
        <taxon>Nocardia</taxon>
    </lineage>
</organism>
<dbReference type="EMBL" id="WEGI01000013">
    <property type="protein sequence ID" value="MQY30084.1"/>
    <property type="molecule type" value="Genomic_DNA"/>
</dbReference>
<dbReference type="PANTHER" id="PTHR30173:SF43">
    <property type="entry name" value="ECF RNA POLYMERASE SIGMA FACTOR SIGI-RELATED"/>
    <property type="match status" value="1"/>
</dbReference>
<evidence type="ECO:0000313" key="9">
    <source>
        <dbReference type="EMBL" id="MQY30084.1"/>
    </source>
</evidence>
<dbReference type="GO" id="GO:0003677">
    <property type="term" value="F:DNA binding"/>
    <property type="evidence" value="ECO:0007669"/>
    <property type="project" value="UniProtKB-KW"/>
</dbReference>
<dbReference type="SUPFAM" id="SSF88659">
    <property type="entry name" value="Sigma3 and sigma4 domains of RNA polymerase sigma factors"/>
    <property type="match status" value="1"/>
</dbReference>
<feature type="domain" description="RNA polymerase sigma factor 70 region 4 type 2" evidence="8">
    <location>
        <begin position="136"/>
        <end position="187"/>
    </location>
</feature>
<dbReference type="Gene3D" id="1.10.10.10">
    <property type="entry name" value="Winged helix-like DNA-binding domain superfamily/Winged helix DNA-binding domain"/>
    <property type="match status" value="1"/>
</dbReference>
<comment type="similarity">
    <text evidence="1">Belongs to the sigma-70 factor family. ECF subfamily.</text>
</comment>
<dbReference type="Gene3D" id="1.10.1740.10">
    <property type="match status" value="1"/>
</dbReference>
<evidence type="ECO:0000313" key="10">
    <source>
        <dbReference type="Proteomes" id="UP000431401"/>
    </source>
</evidence>
<dbReference type="SUPFAM" id="SSF54427">
    <property type="entry name" value="NTF2-like"/>
    <property type="match status" value="1"/>
</dbReference>
<dbReference type="InterPro" id="IPR052704">
    <property type="entry name" value="ECF_Sigma-70_Domain"/>
</dbReference>
<sequence>MFRSSRRLFPGSPSGNFPARRLVLNHMDMSREFTDTWRAHRIHLVDLAFRILGDIGAAEDAVQEAFTRLAQAHDIEDERAWLTVVTGRLCLDQLRSAWHRHEKPADPADLTAALPLLPAPVPDPADRVTLDEEVQLALLVLLQRLGPAERVAFILHDVFGQPFELIADTLGRPEGTCRQLARRARGKISDADRISKAVAAEQHRAVTERFIAACTGGDLDALVAVLHPDAWGRASFAAGIGLEPVVSHGPHEVATTLLPFYGPDVTMVTHPHSDRPAVLAYRDRRLFAVLVLTIAEERILRIEATVDPA</sequence>
<proteinExistence type="inferred from homology"/>
<dbReference type="Gene3D" id="3.10.450.50">
    <property type="match status" value="1"/>
</dbReference>
<protein>
    <submittedName>
        <fullName evidence="9">Putative ECF RNA polymerase sigma factor SigI</fullName>
    </submittedName>
</protein>
<dbReference type="InterPro" id="IPR013249">
    <property type="entry name" value="RNA_pol_sigma70_r4_t2"/>
</dbReference>
<keyword evidence="10" id="KW-1185">Reference proteome</keyword>
<dbReference type="GO" id="GO:0006352">
    <property type="term" value="P:DNA-templated transcription initiation"/>
    <property type="evidence" value="ECO:0007669"/>
    <property type="project" value="InterPro"/>
</dbReference>
<dbReference type="GO" id="GO:0016987">
    <property type="term" value="F:sigma factor activity"/>
    <property type="evidence" value="ECO:0007669"/>
    <property type="project" value="UniProtKB-KW"/>
</dbReference>
<comment type="subunit">
    <text evidence="2">Interacts transiently with the RNA polymerase catalytic core formed by RpoA, RpoB, RpoC and RpoZ (2 alpha, 1 beta, 1 beta' and 1 omega subunit) to form the RNA polymerase holoenzyme that can initiate transcription.</text>
</comment>
<reference evidence="9 10" key="1">
    <citation type="submission" date="2019-10" db="EMBL/GenBank/DDBJ databases">
        <title>Nocardia macrotermitis sp. nov. and Nocardia aurantia sp. nov., isolated from the gut of fungus growing-termite Macrotermes natalensis.</title>
        <authorList>
            <person name="Benndorf R."/>
            <person name="Schwitalla J."/>
            <person name="Martin K."/>
            <person name="De Beer W."/>
            <person name="Kaster A.-K."/>
            <person name="Vollmers J."/>
            <person name="Poulsen M."/>
            <person name="Beemelmanns C."/>
        </authorList>
    </citation>
    <scope>NUCLEOTIDE SEQUENCE [LARGE SCALE GENOMIC DNA]</scope>
    <source>
        <strain evidence="9 10">RB56</strain>
    </source>
</reference>
<dbReference type="NCBIfam" id="TIGR02937">
    <property type="entry name" value="sigma70-ECF"/>
    <property type="match status" value="1"/>
</dbReference>
<dbReference type="Pfam" id="PF08281">
    <property type="entry name" value="Sigma70_r4_2"/>
    <property type="match status" value="1"/>
</dbReference>
<dbReference type="SUPFAM" id="SSF88946">
    <property type="entry name" value="Sigma2 domain of RNA polymerase sigma factors"/>
    <property type="match status" value="1"/>
</dbReference>
<dbReference type="Proteomes" id="UP000431401">
    <property type="component" value="Unassembled WGS sequence"/>
</dbReference>
<evidence type="ECO:0000256" key="5">
    <source>
        <dbReference type="ARBA" id="ARBA00023125"/>
    </source>
</evidence>
<dbReference type="Pfam" id="PF04542">
    <property type="entry name" value="Sigma70_r2"/>
    <property type="match status" value="1"/>
</dbReference>
<dbReference type="InterPro" id="IPR036388">
    <property type="entry name" value="WH-like_DNA-bd_sf"/>
</dbReference>
<evidence type="ECO:0000259" key="7">
    <source>
        <dbReference type="Pfam" id="PF04542"/>
    </source>
</evidence>
<dbReference type="InterPro" id="IPR032710">
    <property type="entry name" value="NTF2-like_dom_sf"/>
</dbReference>
<name>A0A7K0DZ01_9NOCA</name>